<evidence type="ECO:0000313" key="4">
    <source>
        <dbReference type="Proteomes" id="UP001558652"/>
    </source>
</evidence>
<name>A0ABD0YV99_9HEMI</name>
<comment type="caution">
    <text evidence="3">The sequence shown here is derived from an EMBL/GenBank/DDBJ whole genome shotgun (WGS) entry which is preliminary data.</text>
</comment>
<protein>
    <recommendedName>
        <fullName evidence="2">UBA domain-containing protein</fullName>
    </recommendedName>
</protein>
<dbReference type="EMBL" id="JBFDAA010000002">
    <property type="protein sequence ID" value="KAL1139878.1"/>
    <property type="molecule type" value="Genomic_DNA"/>
</dbReference>
<dbReference type="CDD" id="cd14316">
    <property type="entry name" value="UBA2_UBAP1_like"/>
    <property type="match status" value="1"/>
</dbReference>
<dbReference type="AlphaFoldDB" id="A0ABD0YV99"/>
<evidence type="ECO:0000259" key="2">
    <source>
        <dbReference type="PROSITE" id="PS50030"/>
    </source>
</evidence>
<feature type="region of interest" description="Disordered" evidence="1">
    <location>
        <begin position="179"/>
        <end position="205"/>
    </location>
</feature>
<feature type="region of interest" description="Disordered" evidence="1">
    <location>
        <begin position="1"/>
        <end position="22"/>
    </location>
</feature>
<evidence type="ECO:0000256" key="1">
    <source>
        <dbReference type="SAM" id="MobiDB-lite"/>
    </source>
</evidence>
<dbReference type="Gene3D" id="1.20.120.1920">
    <property type="entry name" value="UBAP1 SOUBA domain"/>
    <property type="match status" value="1"/>
</dbReference>
<feature type="domain" description="UBA" evidence="2">
    <location>
        <begin position="335"/>
        <end position="380"/>
    </location>
</feature>
<dbReference type="Proteomes" id="UP001558652">
    <property type="component" value="Unassembled WGS sequence"/>
</dbReference>
<dbReference type="PROSITE" id="PS50030">
    <property type="entry name" value="UBA"/>
    <property type="match status" value="1"/>
</dbReference>
<feature type="compositionally biased region" description="Low complexity" evidence="1">
    <location>
        <begin position="103"/>
        <end position="115"/>
    </location>
</feature>
<dbReference type="PANTHER" id="PTHR15960:SF5">
    <property type="entry name" value="LD44032P"/>
    <property type="match status" value="1"/>
</dbReference>
<keyword evidence="4" id="KW-1185">Reference proteome</keyword>
<dbReference type="InterPro" id="IPR009060">
    <property type="entry name" value="UBA-like_sf"/>
</dbReference>
<dbReference type="SMART" id="SM00165">
    <property type="entry name" value="UBA"/>
    <property type="match status" value="2"/>
</dbReference>
<reference evidence="3 4" key="1">
    <citation type="submission" date="2024-07" db="EMBL/GenBank/DDBJ databases">
        <title>Chromosome-level genome assembly of the water stick insect Ranatra chinensis (Heteroptera: Nepidae).</title>
        <authorList>
            <person name="Liu X."/>
        </authorList>
    </citation>
    <scope>NUCLEOTIDE SEQUENCE [LARGE SCALE GENOMIC DNA]</scope>
    <source>
        <strain evidence="3">Cailab_2021Rc</strain>
        <tissue evidence="3">Muscle</tissue>
    </source>
</reference>
<feature type="compositionally biased region" description="Polar residues" evidence="1">
    <location>
        <begin position="183"/>
        <end position="194"/>
    </location>
</feature>
<dbReference type="Pfam" id="PF00627">
    <property type="entry name" value="UBA"/>
    <property type="match status" value="1"/>
</dbReference>
<accession>A0ABD0YV99</accession>
<organism evidence="3 4">
    <name type="scientific">Ranatra chinensis</name>
    <dbReference type="NCBI Taxonomy" id="642074"/>
    <lineage>
        <taxon>Eukaryota</taxon>
        <taxon>Metazoa</taxon>
        <taxon>Ecdysozoa</taxon>
        <taxon>Arthropoda</taxon>
        <taxon>Hexapoda</taxon>
        <taxon>Insecta</taxon>
        <taxon>Pterygota</taxon>
        <taxon>Neoptera</taxon>
        <taxon>Paraneoptera</taxon>
        <taxon>Hemiptera</taxon>
        <taxon>Heteroptera</taxon>
        <taxon>Panheteroptera</taxon>
        <taxon>Nepomorpha</taxon>
        <taxon>Nepidae</taxon>
        <taxon>Ranatrinae</taxon>
        <taxon>Ranatra</taxon>
    </lineage>
</organism>
<dbReference type="SUPFAM" id="SSF46934">
    <property type="entry name" value="UBA-like"/>
    <property type="match status" value="1"/>
</dbReference>
<evidence type="ECO:0000313" key="3">
    <source>
        <dbReference type="EMBL" id="KAL1139878.1"/>
    </source>
</evidence>
<dbReference type="PANTHER" id="PTHR15960">
    <property type="entry name" value="LD44032P"/>
    <property type="match status" value="1"/>
</dbReference>
<gene>
    <name evidence="3" type="ORF">AAG570_006855</name>
</gene>
<dbReference type="InterPro" id="IPR042575">
    <property type="entry name" value="UBAP1_C"/>
</dbReference>
<proteinExistence type="predicted"/>
<feature type="region of interest" description="Disordered" evidence="1">
    <location>
        <begin position="102"/>
        <end position="123"/>
    </location>
</feature>
<sequence length="380" mass="41380">MSRLRELRKATANEKKKKQETSELEECARKLSLTTPVPVSCQNNPILTPVPISSTVFSKKVTHEVGSINFSDFESDTSSPFDNMELKTINDLEELAHVLGGLSTSSSTTTSTTDSHQQAELSGEDQLCGGPLPAPPNGLLPGECFSWPNPYCIRGSWLNRTMPLQSYVVQSVHSSPVVSLPSTASTSQAFDNGSSGSGGHPCASGHDTVPSIMQHLQSQLQERRALVQPKLQVTSPVVTNTNTGRDVECVRQKVNSENKPSTLPNPIASLSTQCQALANRVAEMGFPLARTARAVQLFGNDEAKVIEFLLQVQTLEDVNHVPGDRAEKALIANGYSEENTSSYLEKLKQLMDLGFREEQVIQALERFNSDRDKALDSLIS</sequence>
<dbReference type="InterPro" id="IPR038870">
    <property type="entry name" value="UBAP1"/>
</dbReference>
<dbReference type="InterPro" id="IPR015940">
    <property type="entry name" value="UBA"/>
</dbReference>